<organism evidence="7 8">
    <name type="scientific">Gelidibacter gilvus</name>
    <dbReference type="NCBI Taxonomy" id="59602"/>
    <lineage>
        <taxon>Bacteria</taxon>
        <taxon>Pseudomonadati</taxon>
        <taxon>Bacteroidota</taxon>
        <taxon>Flavobacteriia</taxon>
        <taxon>Flavobacteriales</taxon>
        <taxon>Flavobacteriaceae</taxon>
        <taxon>Gelidibacter</taxon>
    </lineage>
</organism>
<comment type="similarity">
    <text evidence="2">Belongs to the TMEM86 family.</text>
</comment>
<evidence type="ECO:0000256" key="3">
    <source>
        <dbReference type="ARBA" id="ARBA00022692"/>
    </source>
</evidence>
<keyword evidence="5 6" id="KW-0472">Membrane</keyword>
<dbReference type="Pfam" id="PF07947">
    <property type="entry name" value="YhhN"/>
    <property type="match status" value="1"/>
</dbReference>
<feature type="transmembrane region" description="Helical" evidence="6">
    <location>
        <begin position="86"/>
        <end position="104"/>
    </location>
</feature>
<evidence type="ECO:0000256" key="6">
    <source>
        <dbReference type="SAM" id="Phobius"/>
    </source>
</evidence>
<evidence type="ECO:0000256" key="2">
    <source>
        <dbReference type="ARBA" id="ARBA00007375"/>
    </source>
</evidence>
<reference evidence="7 8" key="1">
    <citation type="submission" date="2019-01" db="EMBL/GenBank/DDBJ databases">
        <title>Genome sequence of the Antarctic species Gelidibacter gilvus ACAM 158(T).</title>
        <authorList>
            <person name="Bowman J.P."/>
        </authorList>
    </citation>
    <scope>NUCLEOTIDE SEQUENCE [LARGE SCALE GENOMIC DNA]</scope>
    <source>
        <strain evidence="7 8">IC158</strain>
    </source>
</reference>
<dbReference type="InterPro" id="IPR012506">
    <property type="entry name" value="TMEM86B-like"/>
</dbReference>
<gene>
    <name evidence="7" type="ORF">ESZ48_14710</name>
</gene>
<feature type="transmembrane region" description="Helical" evidence="6">
    <location>
        <begin position="201"/>
        <end position="219"/>
    </location>
</feature>
<sequence>MLTKTEKQFTVLFMLLLIAELICGSVESLSTWHYFTKPSLLTALIIYFYVQSKELTSKTKVMTLAALVFSLMGDVLLMFVDQSQNFFMFGLVSFFLAHVFYIVIFWKRRHTKTNSAGLITILVVYAIGLFYLLRNSLGDLLIPVIFYIIIILIIVITAFLRQEKVSKISFILVFLGAILFVISDSILALNKFYMPLRFSSISIMLTYALAQYFIVLGLLKQR</sequence>
<feature type="transmembrane region" description="Helical" evidence="6">
    <location>
        <begin position="62"/>
        <end position="80"/>
    </location>
</feature>
<name>A0A4Q0XGF0_9FLAO</name>
<keyword evidence="4 6" id="KW-1133">Transmembrane helix</keyword>
<feature type="transmembrane region" description="Helical" evidence="6">
    <location>
        <begin position="140"/>
        <end position="161"/>
    </location>
</feature>
<dbReference type="GO" id="GO:0016787">
    <property type="term" value="F:hydrolase activity"/>
    <property type="evidence" value="ECO:0007669"/>
    <property type="project" value="TreeGrafter"/>
</dbReference>
<proteinExistence type="inferred from homology"/>
<dbReference type="RefSeq" id="WP_129018260.1">
    <property type="nucleotide sequence ID" value="NZ_SDDZ01000010.1"/>
</dbReference>
<protein>
    <submittedName>
        <fullName evidence="7">Lysoplasmalogenase</fullName>
    </submittedName>
</protein>
<evidence type="ECO:0000313" key="7">
    <source>
        <dbReference type="EMBL" id="RXJ45829.1"/>
    </source>
</evidence>
<feature type="transmembrane region" description="Helical" evidence="6">
    <location>
        <begin position="34"/>
        <end position="50"/>
    </location>
</feature>
<dbReference type="PANTHER" id="PTHR31885:SF6">
    <property type="entry name" value="GH04784P"/>
    <property type="match status" value="1"/>
</dbReference>
<dbReference type="AlphaFoldDB" id="A0A4Q0XGF0"/>
<evidence type="ECO:0000256" key="1">
    <source>
        <dbReference type="ARBA" id="ARBA00004141"/>
    </source>
</evidence>
<accession>A0A4Q0XGF0</accession>
<evidence type="ECO:0000256" key="4">
    <source>
        <dbReference type="ARBA" id="ARBA00022989"/>
    </source>
</evidence>
<keyword evidence="3 6" id="KW-0812">Transmembrane</keyword>
<dbReference type="OrthoDB" id="5651790at2"/>
<comment type="subcellular location">
    <subcellularLocation>
        <location evidence="1">Membrane</location>
        <topology evidence="1">Multi-pass membrane protein</topology>
    </subcellularLocation>
</comment>
<feature type="transmembrane region" description="Helical" evidence="6">
    <location>
        <begin position="168"/>
        <end position="189"/>
    </location>
</feature>
<comment type="caution">
    <text evidence="7">The sequence shown here is derived from an EMBL/GenBank/DDBJ whole genome shotgun (WGS) entry which is preliminary data.</text>
</comment>
<feature type="transmembrane region" description="Helical" evidence="6">
    <location>
        <begin position="116"/>
        <end position="134"/>
    </location>
</feature>
<dbReference type="EMBL" id="SDDZ01000010">
    <property type="protein sequence ID" value="RXJ45829.1"/>
    <property type="molecule type" value="Genomic_DNA"/>
</dbReference>
<keyword evidence="8" id="KW-1185">Reference proteome</keyword>
<dbReference type="Proteomes" id="UP000289792">
    <property type="component" value="Unassembled WGS sequence"/>
</dbReference>
<dbReference type="PANTHER" id="PTHR31885">
    <property type="entry name" value="GH04784P"/>
    <property type="match status" value="1"/>
</dbReference>
<evidence type="ECO:0000256" key="5">
    <source>
        <dbReference type="ARBA" id="ARBA00023136"/>
    </source>
</evidence>
<evidence type="ECO:0000313" key="8">
    <source>
        <dbReference type="Proteomes" id="UP000289792"/>
    </source>
</evidence>
<dbReference type="GO" id="GO:0016020">
    <property type="term" value="C:membrane"/>
    <property type="evidence" value="ECO:0007669"/>
    <property type="project" value="UniProtKB-SubCell"/>
</dbReference>